<keyword evidence="3" id="KW-0949">S-adenosyl-L-methionine</keyword>
<reference evidence="5" key="2">
    <citation type="submission" date="2021-01" db="EMBL/GenBank/DDBJ databases">
        <authorList>
            <person name="Schikora-Tamarit M.A."/>
        </authorList>
    </citation>
    <scope>NUCLEOTIDE SEQUENCE</scope>
    <source>
        <strain evidence="5">NCAIM Y.01608</strain>
    </source>
</reference>
<dbReference type="CDD" id="cd19177">
    <property type="entry name" value="SET_SETD4"/>
    <property type="match status" value="1"/>
</dbReference>
<dbReference type="InterPro" id="IPR001214">
    <property type="entry name" value="SET_dom"/>
</dbReference>
<dbReference type="Pfam" id="PF00856">
    <property type="entry name" value="SET"/>
    <property type="match status" value="1"/>
</dbReference>
<keyword evidence="6" id="KW-1185">Reference proteome</keyword>
<accession>A0A9P8PD12</accession>
<organism evidence="5 6">
    <name type="scientific">Ogataea polymorpha</name>
    <dbReference type="NCBI Taxonomy" id="460523"/>
    <lineage>
        <taxon>Eukaryota</taxon>
        <taxon>Fungi</taxon>
        <taxon>Dikarya</taxon>
        <taxon>Ascomycota</taxon>
        <taxon>Saccharomycotina</taxon>
        <taxon>Pichiomycetes</taxon>
        <taxon>Pichiales</taxon>
        <taxon>Pichiaceae</taxon>
        <taxon>Ogataea</taxon>
    </lineage>
</organism>
<evidence type="ECO:0000256" key="1">
    <source>
        <dbReference type="ARBA" id="ARBA00022603"/>
    </source>
</evidence>
<evidence type="ECO:0000313" key="5">
    <source>
        <dbReference type="EMBL" id="KAH3670013.1"/>
    </source>
</evidence>
<dbReference type="SUPFAM" id="SSF82199">
    <property type="entry name" value="SET domain"/>
    <property type="match status" value="1"/>
</dbReference>
<dbReference type="GO" id="GO:0032259">
    <property type="term" value="P:methylation"/>
    <property type="evidence" value="ECO:0007669"/>
    <property type="project" value="UniProtKB-KW"/>
</dbReference>
<evidence type="ECO:0000259" key="4">
    <source>
        <dbReference type="PROSITE" id="PS50280"/>
    </source>
</evidence>
<evidence type="ECO:0000256" key="2">
    <source>
        <dbReference type="ARBA" id="ARBA00022679"/>
    </source>
</evidence>
<protein>
    <recommendedName>
        <fullName evidence="4">SET domain-containing protein</fullName>
    </recommendedName>
</protein>
<dbReference type="AlphaFoldDB" id="A0A9P8PD12"/>
<dbReference type="PANTHER" id="PTHR13271:SF47">
    <property type="entry name" value="ACTIN-HISTIDINE N-METHYLTRANSFERASE"/>
    <property type="match status" value="1"/>
</dbReference>
<reference evidence="5" key="1">
    <citation type="journal article" date="2021" name="Open Biol.">
        <title>Shared evolutionary footprints suggest mitochondrial oxidative damage underlies multiple complex I losses in fungi.</title>
        <authorList>
            <person name="Schikora-Tamarit M.A."/>
            <person name="Marcet-Houben M."/>
            <person name="Nosek J."/>
            <person name="Gabaldon T."/>
        </authorList>
    </citation>
    <scope>NUCLEOTIDE SEQUENCE</scope>
    <source>
        <strain evidence="5">NCAIM Y.01608</strain>
    </source>
</reference>
<evidence type="ECO:0000313" key="6">
    <source>
        <dbReference type="Proteomes" id="UP000788993"/>
    </source>
</evidence>
<dbReference type="Gene3D" id="3.90.1410.10">
    <property type="entry name" value="set domain protein methyltransferase, domain 1"/>
    <property type="match status" value="1"/>
</dbReference>
<dbReference type="InterPro" id="IPR046341">
    <property type="entry name" value="SET_dom_sf"/>
</dbReference>
<dbReference type="InterPro" id="IPR044429">
    <property type="entry name" value="SETD4_SET"/>
</dbReference>
<dbReference type="EMBL" id="JAEUBD010000983">
    <property type="protein sequence ID" value="KAH3670013.1"/>
    <property type="molecule type" value="Genomic_DNA"/>
</dbReference>
<dbReference type="PANTHER" id="PTHR13271">
    <property type="entry name" value="UNCHARACTERIZED PUTATIVE METHYLTRANSFERASE"/>
    <property type="match status" value="1"/>
</dbReference>
<gene>
    <name evidence="5" type="ORF">OGATHE_002826</name>
</gene>
<dbReference type="GO" id="GO:0016279">
    <property type="term" value="F:protein-lysine N-methyltransferase activity"/>
    <property type="evidence" value="ECO:0007669"/>
    <property type="project" value="InterPro"/>
</dbReference>
<proteinExistence type="predicted"/>
<feature type="domain" description="SET" evidence="4">
    <location>
        <begin position="24"/>
        <end position="275"/>
    </location>
</feature>
<comment type="caution">
    <text evidence="5">The sequence shown here is derived from an EMBL/GenBank/DDBJ whole genome shotgun (WGS) entry which is preliminary data.</text>
</comment>
<evidence type="ECO:0000256" key="3">
    <source>
        <dbReference type="ARBA" id="ARBA00022691"/>
    </source>
</evidence>
<dbReference type="InterPro" id="IPR050600">
    <property type="entry name" value="SETD3_SETD6_MTase"/>
</dbReference>
<sequence length="421" mass="48037">MDPLKKLVHWLEGDSQRPAALISSKLHVNKVDVTGRSLVANSKIAKNEPLITVPHSYLLNYVTILKHLEKSANWDSPINSTNYIYVPEGPIDPIYANFELSKLLQLSSFQLVSLYLVLEKQKPESYWKPFIDVLPSISELDGMPMIWALQNDPIFDLLPNSIKEHSKAQQEKFLSDYNAVQEFLLVAGLDGTSLVPQDDFLWAWVCCNSRCLYMELPEILDKQLEDNFTLVPFVDFINHAPEDHCSVSISSTKGFQVTSGSRPYGNGDQIFFSYGAHSDEFLLCEYGFMLPPCCNPCNSLDITPYILKLLKGEQSEFLKKHNYYGEYTLTSNEMSFRTEIALATLQEKDLSKILPMINGMSEGAPYKKNTNLLVEKILHKIQAASKEKQEELRRYPECYRTSLVIQAHHNINIICDAYIQY</sequence>
<name>A0A9P8PD12_9ASCO</name>
<keyword evidence="2" id="KW-0808">Transferase</keyword>
<dbReference type="Proteomes" id="UP000788993">
    <property type="component" value="Unassembled WGS sequence"/>
</dbReference>
<keyword evidence="1" id="KW-0489">Methyltransferase</keyword>
<dbReference type="PROSITE" id="PS50280">
    <property type="entry name" value="SET"/>
    <property type="match status" value="1"/>
</dbReference>